<evidence type="ECO:0000313" key="7">
    <source>
        <dbReference type="EMBL" id="SCG46152.1"/>
    </source>
</evidence>
<evidence type="ECO:0000256" key="6">
    <source>
        <dbReference type="SAM" id="MobiDB-lite"/>
    </source>
</evidence>
<comment type="similarity">
    <text evidence="1">Belongs to the heat shock protein 70 family.</text>
</comment>
<evidence type="ECO:0000256" key="5">
    <source>
        <dbReference type="ARBA" id="ARBA00023186"/>
    </source>
</evidence>
<evidence type="ECO:0000313" key="8">
    <source>
        <dbReference type="Proteomes" id="UP000198217"/>
    </source>
</evidence>
<dbReference type="GO" id="GO:0140662">
    <property type="term" value="F:ATP-dependent protein folding chaperone"/>
    <property type="evidence" value="ECO:0007669"/>
    <property type="project" value="InterPro"/>
</dbReference>
<feature type="region of interest" description="Disordered" evidence="6">
    <location>
        <begin position="354"/>
        <end position="432"/>
    </location>
</feature>
<dbReference type="Gene3D" id="3.90.640.10">
    <property type="entry name" value="Actin, Chain A, domain 4"/>
    <property type="match status" value="1"/>
</dbReference>
<evidence type="ECO:0000256" key="1">
    <source>
        <dbReference type="ARBA" id="ARBA00007381"/>
    </source>
</evidence>
<evidence type="ECO:0000256" key="4">
    <source>
        <dbReference type="ARBA" id="ARBA00023016"/>
    </source>
</evidence>
<keyword evidence="8" id="KW-1185">Reference proteome</keyword>
<proteinExistence type="inferred from homology"/>
<dbReference type="InterPro" id="IPR013126">
    <property type="entry name" value="Hsp_70_fam"/>
</dbReference>
<reference evidence="7 8" key="1">
    <citation type="submission" date="2016-06" db="EMBL/GenBank/DDBJ databases">
        <authorList>
            <person name="Kjaerup R.B."/>
            <person name="Dalgaard T.S."/>
            <person name="Juul-Madsen H.R."/>
        </authorList>
    </citation>
    <scope>NUCLEOTIDE SEQUENCE [LARGE SCALE GENOMIC DNA]</scope>
    <source>
        <strain evidence="7 8">DSM 43904</strain>
    </source>
</reference>
<keyword evidence="2" id="KW-0547">Nucleotide-binding</keyword>
<dbReference type="Gene3D" id="3.30.420.40">
    <property type="match status" value="2"/>
</dbReference>
<accession>A0A1C5HJE7</accession>
<dbReference type="AlphaFoldDB" id="A0A1C5HJE7"/>
<sequence length="432" mass="45284">MPYVLGIDIGSTTTVASVARRRGATWTRPEAVTLDDGSVTVPSVLRLSADGMFLVGEPAVAEPGRTARGFVRRVGDDVPLLLAGEPCSPQTLTAALATWVVQRVHDREGEPAEAVVLSHPAGWGRHRRDLLRDALREFGLIGVTLLPRTVTVAESHAARGFPGGTAAVYALGGATFEAALVRRTPRGTYETFGLPQGLDRLGGADFDEALADHVRTVLARELGAAGRRTAHAVLRGLLPQCERAKRELTVDAETDVLLTLPTGPARVPISRTAFEELVRPAVQATVDLLVRTVHSAGLRPAQLDGVLLAGGSTRIPLVAELLAAAFPVPVEVEPHPQLTAATGAALAACQVVAPRTPRRAPEPGPAAGPGGTDAHAPVSGAGRVAVPAQRRPDLDRPATGQPPPRPPVRITPLELPKASRRLALTRGRGREG</sequence>
<gene>
    <name evidence="7" type="ORF">GA0070609_1732</name>
</gene>
<dbReference type="PRINTS" id="PR00301">
    <property type="entry name" value="HEATSHOCK70"/>
</dbReference>
<name>A0A1C5HJE7_9ACTN</name>
<dbReference type="EMBL" id="LT607750">
    <property type="protein sequence ID" value="SCG46152.1"/>
    <property type="molecule type" value="Genomic_DNA"/>
</dbReference>
<dbReference type="Proteomes" id="UP000198217">
    <property type="component" value="Chromosome I"/>
</dbReference>
<protein>
    <submittedName>
        <fullName evidence="7">Hsp70 protein</fullName>
    </submittedName>
</protein>
<dbReference type="RefSeq" id="WP_088993316.1">
    <property type="nucleotide sequence ID" value="NZ_LT607750.1"/>
</dbReference>
<evidence type="ECO:0000256" key="2">
    <source>
        <dbReference type="ARBA" id="ARBA00022741"/>
    </source>
</evidence>
<feature type="compositionally biased region" description="Pro residues" evidence="6">
    <location>
        <begin position="400"/>
        <end position="409"/>
    </location>
</feature>
<evidence type="ECO:0000256" key="3">
    <source>
        <dbReference type="ARBA" id="ARBA00022840"/>
    </source>
</evidence>
<dbReference type="Pfam" id="PF00012">
    <property type="entry name" value="HSP70"/>
    <property type="match status" value="1"/>
</dbReference>
<dbReference type="GO" id="GO:0005524">
    <property type="term" value="F:ATP binding"/>
    <property type="evidence" value="ECO:0007669"/>
    <property type="project" value="UniProtKB-KW"/>
</dbReference>
<organism evidence="7 8">
    <name type="scientific">Micromonospora echinaurantiaca</name>
    <dbReference type="NCBI Taxonomy" id="47857"/>
    <lineage>
        <taxon>Bacteria</taxon>
        <taxon>Bacillati</taxon>
        <taxon>Actinomycetota</taxon>
        <taxon>Actinomycetes</taxon>
        <taxon>Micromonosporales</taxon>
        <taxon>Micromonosporaceae</taxon>
        <taxon>Micromonospora</taxon>
    </lineage>
</organism>
<keyword evidence="5" id="KW-0143">Chaperone</keyword>
<dbReference type="PROSITE" id="PS01036">
    <property type="entry name" value="HSP70_3"/>
    <property type="match status" value="1"/>
</dbReference>
<dbReference type="SUPFAM" id="SSF53067">
    <property type="entry name" value="Actin-like ATPase domain"/>
    <property type="match status" value="2"/>
</dbReference>
<dbReference type="InterPro" id="IPR043129">
    <property type="entry name" value="ATPase_NBD"/>
</dbReference>
<dbReference type="PANTHER" id="PTHR19375">
    <property type="entry name" value="HEAT SHOCK PROTEIN 70KDA"/>
    <property type="match status" value="1"/>
</dbReference>
<keyword evidence="4" id="KW-0346">Stress response</keyword>
<keyword evidence="3" id="KW-0067">ATP-binding</keyword>
<dbReference type="InterPro" id="IPR018181">
    <property type="entry name" value="Heat_shock_70_CS"/>
</dbReference>